<dbReference type="EMBL" id="CP097562">
    <property type="protein sequence ID" value="USF25075.1"/>
    <property type="molecule type" value="Genomic_DNA"/>
</dbReference>
<dbReference type="PROSITE" id="PS51257">
    <property type="entry name" value="PROKAR_LIPOPROTEIN"/>
    <property type="match status" value="1"/>
</dbReference>
<sequence length="312" mass="36189">MKSIKIITVVIFSFTFISCGSEEYSTEYENWFGYYSRYKGQTNHAYYNGYTDAEAMAKKVVDGINTAKKLYRTSITALIPPIFLDNNTTYMYDNLSVCPASTGWREYNSKPVRSIPNPDNYTFECFINYFNYCLNDNLDSSPRNVIIDYQNTASKQKILANYKGIDGTKKINYELEAKDINVKINESTGSDNITIFGLVIKDATYNTDHITSEDPSVPKTVILRLDMPKEETQYRFDFYSDNGTLNFYHYKYGYVTIDISDFINSTRPIDNRAKITMIYQENKQCRFSISEFGTRDFNCDYKYDQQEPPISS</sequence>
<proteinExistence type="predicted"/>
<reference evidence="1" key="1">
    <citation type="journal article" date="2014" name="Genome Announc.">
        <title>Draft genome sequences of the altered schaedler flora, a defined bacterial community from gnotobiotic mice.</title>
        <authorList>
            <person name="Wannemuehler M.J."/>
            <person name="Overstreet A.M."/>
            <person name="Ward D.V."/>
            <person name="Phillips G.J."/>
        </authorList>
    </citation>
    <scope>NUCLEOTIDE SEQUENCE</scope>
    <source>
        <strain evidence="1">ASF457</strain>
    </source>
</reference>
<protein>
    <submittedName>
        <fullName evidence="1">Uncharacterized protein</fullName>
    </submittedName>
</protein>
<keyword evidence="2" id="KW-1185">Reference proteome</keyword>
<accession>V2Q8W2</accession>
<dbReference type="AlphaFoldDB" id="V2Q8W2"/>
<reference evidence="1" key="2">
    <citation type="submission" date="2022-05" db="EMBL/GenBank/DDBJ databases">
        <authorList>
            <person name="Proctor A.L."/>
            <person name="Phillips G.J."/>
            <person name="Wannemuehler M.J."/>
        </authorList>
    </citation>
    <scope>NUCLEOTIDE SEQUENCE</scope>
    <source>
        <strain evidence="1">ASF457</strain>
    </source>
</reference>
<dbReference type="Proteomes" id="UP000017429">
    <property type="component" value="Chromosome"/>
</dbReference>
<organism evidence="1 2">
    <name type="scientific">Mucispirillum schaedleri ASF457</name>
    <dbReference type="NCBI Taxonomy" id="1379858"/>
    <lineage>
        <taxon>Bacteria</taxon>
        <taxon>Pseudomonadati</taxon>
        <taxon>Deferribacterota</taxon>
        <taxon>Deferribacteres</taxon>
        <taxon>Deferribacterales</taxon>
        <taxon>Mucispirillaceae</taxon>
        <taxon>Mucispirillum</taxon>
    </lineage>
</organism>
<reference evidence="1" key="3">
    <citation type="submission" date="2022-06" db="EMBL/GenBank/DDBJ databases">
        <title>Resources to Facilitate Use of the Altered Schaedler Flora (ASF) Mouse Model to Study Microbiome Function.</title>
        <authorList>
            <person name="Proctor A."/>
            <person name="Parvinroo S."/>
            <person name="Richie T."/>
            <person name="Jia X."/>
            <person name="Lee S.T.M."/>
            <person name="Karp P.D."/>
            <person name="Paley S."/>
            <person name="Kostic A.D."/>
            <person name="Pierre J.F."/>
            <person name="Wannemuehler M.J."/>
            <person name="Phillips G.J."/>
        </authorList>
    </citation>
    <scope>NUCLEOTIDE SEQUENCE</scope>
    <source>
        <strain evidence="1">ASF457</strain>
    </source>
</reference>
<dbReference type="RefSeq" id="WP_023276916.1">
    <property type="nucleotide sequence ID" value="NZ_CP097562.1"/>
</dbReference>
<evidence type="ECO:0000313" key="2">
    <source>
        <dbReference type="Proteomes" id="UP000017429"/>
    </source>
</evidence>
<dbReference type="KEGG" id="msch:N508_002170"/>
<evidence type="ECO:0000313" key="1">
    <source>
        <dbReference type="EMBL" id="USF25075.1"/>
    </source>
</evidence>
<gene>
    <name evidence="1" type="ORF">N508_002170</name>
</gene>
<name>V2Q8W2_9BACT</name>